<dbReference type="Pfam" id="PF06810">
    <property type="entry name" value="Phage_scaffold"/>
    <property type="match status" value="1"/>
</dbReference>
<dbReference type="InterPro" id="IPR009636">
    <property type="entry name" value="SCAF"/>
</dbReference>
<keyword evidence="4" id="KW-1185">Reference proteome</keyword>
<evidence type="ECO:0000313" key="3">
    <source>
        <dbReference type="EMBL" id="OOP69545.1"/>
    </source>
</evidence>
<dbReference type="EMBL" id="MTLA01000050">
    <property type="protein sequence ID" value="OOP69545.1"/>
    <property type="molecule type" value="Genomic_DNA"/>
</dbReference>
<organism evidence="3 4">
    <name type="scientific">Heyndrickxia oleronia</name>
    <dbReference type="NCBI Taxonomy" id="38875"/>
    <lineage>
        <taxon>Bacteria</taxon>
        <taxon>Bacillati</taxon>
        <taxon>Bacillota</taxon>
        <taxon>Bacilli</taxon>
        <taxon>Bacillales</taxon>
        <taxon>Bacillaceae</taxon>
        <taxon>Heyndrickxia</taxon>
    </lineage>
</organism>
<protein>
    <submittedName>
        <fullName evidence="3">Chemotaxis protein</fullName>
    </submittedName>
</protein>
<evidence type="ECO:0000256" key="2">
    <source>
        <dbReference type="SAM" id="MobiDB-lite"/>
    </source>
</evidence>
<evidence type="ECO:0000256" key="1">
    <source>
        <dbReference type="SAM" id="Coils"/>
    </source>
</evidence>
<keyword evidence="1" id="KW-0175">Coiled coil</keyword>
<gene>
    <name evidence="3" type="ORF">BWZ43_04710</name>
</gene>
<dbReference type="RefSeq" id="WP_078109557.1">
    <property type="nucleotide sequence ID" value="NZ_CP065424.1"/>
</dbReference>
<name>A0A8E2IEF0_9BACI</name>
<dbReference type="AlphaFoldDB" id="A0A8E2IEF0"/>
<reference evidence="3 4" key="1">
    <citation type="submission" date="2017-01" db="EMBL/GenBank/DDBJ databases">
        <title>Draft genome sequence of Bacillus oleronius.</title>
        <authorList>
            <person name="Allam M."/>
        </authorList>
    </citation>
    <scope>NUCLEOTIDE SEQUENCE [LARGE SCALE GENOMIC DNA]</scope>
    <source>
        <strain evidence="3 4">DSM 9356</strain>
    </source>
</reference>
<proteinExistence type="predicted"/>
<comment type="caution">
    <text evidence="3">The sequence shown here is derived from an EMBL/GenBank/DDBJ whole genome shotgun (WGS) entry which is preliminary data.</text>
</comment>
<evidence type="ECO:0000313" key="4">
    <source>
        <dbReference type="Proteomes" id="UP000189761"/>
    </source>
</evidence>
<feature type="compositionally biased region" description="Basic and acidic residues" evidence="2">
    <location>
        <begin position="172"/>
        <end position="181"/>
    </location>
</feature>
<feature type="region of interest" description="Disordered" evidence="2">
    <location>
        <begin position="156"/>
        <end position="181"/>
    </location>
</feature>
<feature type="coiled-coil region" evidence="1">
    <location>
        <begin position="27"/>
        <end position="78"/>
    </location>
</feature>
<dbReference type="Proteomes" id="UP000189761">
    <property type="component" value="Unassembled WGS sequence"/>
</dbReference>
<accession>A0A8E2IEF0</accession>
<sequence length="206" mass="23144">MKREFLEGLGLEKEAIEKIMAEHGKTVETHKIKANDLQSSLDDLKGQLTQRDKDLKDLKKKAEGSEDLQMQLTNLQKQYDDDKVSYEKKIKDTQLSSALKLALNGKVHDADLVARLIDKSTIELGEDGNITKGLDEQIKTLQESKSFLFVQKDEGNSGGFRGFTPVGGTTQKNDDQQKTNEDFGKNLANFATNNKDLDKARDSYFN</sequence>